<sequence>MKFFALTFASALAQDIPSLPPLPTDAPPSTSMTTTRGDKVTNEERCGSLSYHMAYPQPTGKELCPSYSCHSCCDDAKVSSEFNKFKTADGQLTKYSIFDFSGCDAAGNKVQNGGMSSTCTAYVQSNFCTSQCSPNIYAFNTKMPNRPQIPACQNFCQSFLQACQNDYICFNPDGLTEYLQDMYNNGQVTEGKDYLMTRCTGNYDCKKISESIIANEPDLGALPDGPLKKKLQEKVDAAEKVPNSARFCEKFTLGLFRESPDDNLCVDPRQETSITSYIKDYKEVAYNKAHPDAPVNFPVSDPCPTGLSTGAIIGIVIGCLVGVGLIAGLVYYFVAKGGDDKDGDYTAGQSGGSIVSGTQIPKTEETIQMGEDGDRV</sequence>
<proteinExistence type="predicted"/>
<evidence type="ECO:0008006" key="4">
    <source>
        <dbReference type="Google" id="ProtNLM"/>
    </source>
</evidence>
<organism evidence="3">
    <name type="scientific">Oikopleura dioica</name>
    <name type="common">Tunicate</name>
    <dbReference type="NCBI Taxonomy" id="34765"/>
    <lineage>
        <taxon>Eukaryota</taxon>
        <taxon>Metazoa</taxon>
        <taxon>Chordata</taxon>
        <taxon>Tunicata</taxon>
        <taxon>Appendicularia</taxon>
        <taxon>Copelata</taxon>
        <taxon>Oikopleuridae</taxon>
        <taxon>Oikopleura</taxon>
    </lineage>
</organism>
<evidence type="ECO:0000313" key="3">
    <source>
        <dbReference type="EMBL" id="CBY37445.1"/>
    </source>
</evidence>
<dbReference type="AlphaFoldDB" id="E4YPP9"/>
<keyword evidence="2" id="KW-0812">Transmembrane</keyword>
<keyword evidence="2" id="KW-0472">Membrane</keyword>
<dbReference type="GO" id="GO:0038023">
    <property type="term" value="F:signaling receptor activity"/>
    <property type="evidence" value="ECO:0007669"/>
    <property type="project" value="TreeGrafter"/>
</dbReference>
<name>E4YPP9_OIKDI</name>
<feature type="transmembrane region" description="Helical" evidence="2">
    <location>
        <begin position="311"/>
        <end position="334"/>
    </location>
</feature>
<accession>E4YPP9</accession>
<evidence type="ECO:0000256" key="2">
    <source>
        <dbReference type="SAM" id="Phobius"/>
    </source>
</evidence>
<dbReference type="PANTHER" id="PTHR10517">
    <property type="entry name" value="FOLATE RECEPTOR"/>
    <property type="match status" value="1"/>
</dbReference>
<feature type="region of interest" description="Disordered" evidence="1">
    <location>
        <begin position="18"/>
        <end position="37"/>
    </location>
</feature>
<dbReference type="Proteomes" id="UP000011014">
    <property type="component" value="Unassembled WGS sequence"/>
</dbReference>
<protein>
    <recommendedName>
        <fullName evidence="4">Folate receptor-like domain-containing protein</fullName>
    </recommendedName>
</protein>
<dbReference type="EMBL" id="FN654978">
    <property type="protein sequence ID" value="CBY37445.1"/>
    <property type="molecule type" value="Genomic_DNA"/>
</dbReference>
<dbReference type="GO" id="GO:0009897">
    <property type="term" value="C:external side of plasma membrane"/>
    <property type="evidence" value="ECO:0007669"/>
    <property type="project" value="TreeGrafter"/>
</dbReference>
<evidence type="ECO:0000256" key="1">
    <source>
        <dbReference type="SAM" id="MobiDB-lite"/>
    </source>
</evidence>
<dbReference type="InterPro" id="IPR004269">
    <property type="entry name" value="Folate_rcpt"/>
</dbReference>
<keyword evidence="2" id="KW-1133">Transmembrane helix</keyword>
<reference evidence="3" key="1">
    <citation type="journal article" date="2010" name="Science">
        <title>Plasticity of animal genome architecture unmasked by rapid evolution of a pelagic tunicate.</title>
        <authorList>
            <person name="Denoeud F."/>
            <person name="Henriet S."/>
            <person name="Mungpakdee S."/>
            <person name="Aury J.M."/>
            <person name="Da Silva C."/>
            <person name="Brinkmann H."/>
            <person name="Mikhaleva J."/>
            <person name="Olsen L.C."/>
            <person name="Jubin C."/>
            <person name="Canestro C."/>
            <person name="Bouquet J.M."/>
            <person name="Danks G."/>
            <person name="Poulain J."/>
            <person name="Campsteijn C."/>
            <person name="Adamski M."/>
            <person name="Cross I."/>
            <person name="Yadetie F."/>
            <person name="Muffato M."/>
            <person name="Louis A."/>
            <person name="Butcher S."/>
            <person name="Tsagkogeorga G."/>
            <person name="Konrad A."/>
            <person name="Singh S."/>
            <person name="Jensen M.F."/>
            <person name="Cong E.H."/>
            <person name="Eikeseth-Otteraa H."/>
            <person name="Noel B."/>
            <person name="Anthouard V."/>
            <person name="Porcel B.M."/>
            <person name="Kachouri-Lafond R."/>
            <person name="Nishino A."/>
            <person name="Ugolini M."/>
            <person name="Chourrout P."/>
            <person name="Nishida H."/>
            <person name="Aasland R."/>
            <person name="Huzurbazar S."/>
            <person name="Westhof E."/>
            <person name="Delsuc F."/>
            <person name="Lehrach H."/>
            <person name="Reinhardt R."/>
            <person name="Weissenbach J."/>
            <person name="Roy S.W."/>
            <person name="Artiguenave F."/>
            <person name="Postlethwait J.H."/>
            <person name="Manak J.R."/>
            <person name="Thompson E.M."/>
            <person name="Jaillon O."/>
            <person name="Du Pasquier L."/>
            <person name="Boudinot P."/>
            <person name="Liberles D.A."/>
            <person name="Volff J.N."/>
            <person name="Philippe H."/>
            <person name="Lenhard B."/>
            <person name="Roest Crollius H."/>
            <person name="Wincker P."/>
            <person name="Chourrout D."/>
        </authorList>
    </citation>
    <scope>NUCLEOTIDE SEQUENCE [LARGE SCALE GENOMIC DNA]</scope>
</reference>
<gene>
    <name evidence="3" type="ORF">GSOID_T00030904001</name>
</gene>